<evidence type="ECO:0000313" key="2">
    <source>
        <dbReference type="Proteomes" id="UP000257109"/>
    </source>
</evidence>
<evidence type="ECO:0000313" key="1">
    <source>
        <dbReference type="EMBL" id="RDX69567.1"/>
    </source>
</evidence>
<comment type="caution">
    <text evidence="1">The sequence shown here is derived from an EMBL/GenBank/DDBJ whole genome shotgun (WGS) entry which is preliminary data.</text>
</comment>
<feature type="non-terminal residue" evidence="1">
    <location>
        <position position="1"/>
    </location>
</feature>
<keyword evidence="2" id="KW-1185">Reference proteome</keyword>
<dbReference type="AlphaFoldDB" id="A0A371EU50"/>
<name>A0A371EU50_MUCPR</name>
<dbReference type="OrthoDB" id="1427856at2759"/>
<accession>A0A371EU50</accession>
<dbReference type="Proteomes" id="UP000257109">
    <property type="component" value="Unassembled WGS sequence"/>
</dbReference>
<proteinExistence type="predicted"/>
<reference evidence="1" key="1">
    <citation type="submission" date="2018-05" db="EMBL/GenBank/DDBJ databases">
        <title>Draft genome of Mucuna pruriens seed.</title>
        <authorList>
            <person name="Nnadi N.E."/>
            <person name="Vos R."/>
            <person name="Hasami M.H."/>
            <person name="Devisetty U.K."/>
            <person name="Aguiy J.C."/>
        </authorList>
    </citation>
    <scope>NUCLEOTIDE SEQUENCE [LARGE SCALE GENOMIC DNA]</scope>
    <source>
        <strain evidence="1">JCA_2017</strain>
    </source>
</reference>
<sequence length="104" mass="11971">MAAQDQPHENLILIKAKKNRILTSREFSCFKEGKQGVDKQYHSTKEPRAETRTGCETCLIRKYNVINYVASNNHVLQLPQYSQVLQIVLVDESGLKPKDFFECV</sequence>
<gene>
    <name evidence="1" type="ORF">CR513_51309</name>
</gene>
<dbReference type="EMBL" id="QJKJ01012056">
    <property type="protein sequence ID" value="RDX69567.1"/>
    <property type="molecule type" value="Genomic_DNA"/>
</dbReference>
<protein>
    <submittedName>
        <fullName evidence="1">Uncharacterized protein</fullName>
    </submittedName>
</protein>
<organism evidence="1 2">
    <name type="scientific">Mucuna pruriens</name>
    <name type="common">Velvet bean</name>
    <name type="synonym">Dolichos pruriens</name>
    <dbReference type="NCBI Taxonomy" id="157652"/>
    <lineage>
        <taxon>Eukaryota</taxon>
        <taxon>Viridiplantae</taxon>
        <taxon>Streptophyta</taxon>
        <taxon>Embryophyta</taxon>
        <taxon>Tracheophyta</taxon>
        <taxon>Spermatophyta</taxon>
        <taxon>Magnoliopsida</taxon>
        <taxon>eudicotyledons</taxon>
        <taxon>Gunneridae</taxon>
        <taxon>Pentapetalae</taxon>
        <taxon>rosids</taxon>
        <taxon>fabids</taxon>
        <taxon>Fabales</taxon>
        <taxon>Fabaceae</taxon>
        <taxon>Papilionoideae</taxon>
        <taxon>50 kb inversion clade</taxon>
        <taxon>NPAAA clade</taxon>
        <taxon>indigoferoid/millettioid clade</taxon>
        <taxon>Phaseoleae</taxon>
        <taxon>Mucuna</taxon>
    </lineage>
</organism>